<reference evidence="1 2" key="1">
    <citation type="submission" date="2018-08" db="EMBL/GenBank/DDBJ databases">
        <title>Meiothermus cateniformans JCM 15151 genome sequencing project.</title>
        <authorList>
            <person name="Da Costa M.S."/>
            <person name="Albuquerque L."/>
            <person name="Raposo P."/>
            <person name="Froufe H.J.C."/>
            <person name="Barroso C.S."/>
            <person name="Egas C."/>
        </authorList>
    </citation>
    <scope>NUCLEOTIDE SEQUENCE [LARGE SCALE GENOMIC DNA]</scope>
    <source>
        <strain evidence="1 2">JCM 15151</strain>
    </source>
</reference>
<gene>
    <name evidence="1" type="ORF">Mcate_01135</name>
</gene>
<protein>
    <submittedName>
        <fullName evidence="1">Uncharacterized protein</fullName>
    </submittedName>
</protein>
<dbReference type="OrthoDB" id="25794at2"/>
<name>A0A399E1V5_9DEIN</name>
<evidence type="ECO:0000313" key="1">
    <source>
        <dbReference type="EMBL" id="RIH77758.1"/>
    </source>
</evidence>
<accession>A0A399E1V5</accession>
<dbReference type="SUPFAM" id="SSF103196">
    <property type="entry name" value="Roadblock/LC7 domain"/>
    <property type="match status" value="1"/>
</dbReference>
<dbReference type="EMBL" id="QWKX01000022">
    <property type="protein sequence ID" value="RIH77758.1"/>
    <property type="molecule type" value="Genomic_DNA"/>
</dbReference>
<dbReference type="RefSeq" id="WP_027888307.1">
    <property type="nucleotide sequence ID" value="NZ_JBHSXZ010000022.1"/>
</dbReference>
<sequence length="209" mass="23286">MDKTAQKIIEALSQVVSPLAASSLLKRALGGQPPEALEPQRWAELIEGPLQREIKGILPLNGLLPELKQLAQQLKTQARSPQPVAAPTLEVTDLAEYIDLQSESERQRLVLELARKEGVLAVMLESSYGRELRLGSYSESLVELLSTMHRLLDRKGSYRVFYTVFREAQLVLRPLGQGYLAVLTRNEANLGQLLYRMGKIEALQVGAEQ</sequence>
<evidence type="ECO:0000313" key="2">
    <source>
        <dbReference type="Proteomes" id="UP000266089"/>
    </source>
</evidence>
<dbReference type="Proteomes" id="UP000266089">
    <property type="component" value="Unassembled WGS sequence"/>
</dbReference>
<organism evidence="1 2">
    <name type="scientific">Meiothermus taiwanensis</name>
    <dbReference type="NCBI Taxonomy" id="172827"/>
    <lineage>
        <taxon>Bacteria</taxon>
        <taxon>Thermotogati</taxon>
        <taxon>Deinococcota</taxon>
        <taxon>Deinococci</taxon>
        <taxon>Thermales</taxon>
        <taxon>Thermaceae</taxon>
        <taxon>Meiothermus</taxon>
    </lineage>
</organism>
<proteinExistence type="predicted"/>
<comment type="caution">
    <text evidence="1">The sequence shown here is derived from an EMBL/GenBank/DDBJ whole genome shotgun (WGS) entry which is preliminary data.</text>
</comment>
<dbReference type="AlphaFoldDB" id="A0A399E1V5"/>